<accession>A0ABY7FWA0</accession>
<protein>
    <submittedName>
        <fullName evidence="2">TTC41-like protein</fullName>
    </submittedName>
</protein>
<sequence>MVQMGYSSDEEDAVFEPVKQKYTLRKPVTPYICSTPCDFEEERTFLTEKIVPQLEDLCHQRGTRFNPYDIQWKPDSFQTESGHLLRVNLDFIVKCSPYFLCLLGETYGPHRIPDIGKLPESLHAMTEDTPWLDRNYLTAAAAGYKWIMKEVHQNCSIPELEIIQAVFLGASEEEKARLTSIHKPDSEYADLNIRDLKQRIVNKGLPVKYFRTCAELGNHVLADWREIIDELYPPLLDGPSLLECSSVSNLELVSQNFKELCGSFQASLTLGPCVLLLDGVDELGATLDLSPQQIKSFSWIPLPLPPQCRIVITTLVSDLSCTNLRKRPDASFLTLSNLNTTKVKAELLEDHMQMHYEHLKRFQLQTLFESKMSGRPLFLTILGNEMCSHGVYTELDAYTETIREMCTSIRDLYVRCFKRWSRDHSWTYEVLSAEQTESEEADYIGWVPDVLRLLAVSRSGLTANEILDVLVAMGYQENVKVTQFDWLVFLKCIGENITESPYGVFNFAHQHMREVVEYVLLRTVKPSTAELITLSDVDQVWKKQKQEFHGHLAQYFRTLPHSQRRAEELPWQLLMAGDFEGLKEELTNPEMFEKLFDAEGKNPSNHYDLSRNWFYLEKAGHIAADAYKHLLTQIGLLDKQLDDIEVESIGYASSSTSGDEFMASPTPESHDRLTPPQIMLKMTGVMQEVLRTLSSSPKTSLSQFMFELGHKQTGEAILMALNARMMK</sequence>
<dbReference type="Proteomes" id="UP001164746">
    <property type="component" value="Chromosome 14"/>
</dbReference>
<keyword evidence="1" id="KW-0677">Repeat</keyword>
<proteinExistence type="predicted"/>
<reference evidence="2" key="1">
    <citation type="submission" date="2022-11" db="EMBL/GenBank/DDBJ databases">
        <title>Centuries of genome instability and evolution in soft-shell clam transmissible cancer (bioRxiv).</title>
        <authorList>
            <person name="Hart S.F.M."/>
            <person name="Yonemitsu M.A."/>
            <person name="Giersch R.M."/>
            <person name="Beal B.F."/>
            <person name="Arriagada G."/>
            <person name="Davis B.W."/>
            <person name="Ostrander E.A."/>
            <person name="Goff S.P."/>
            <person name="Metzger M.J."/>
        </authorList>
    </citation>
    <scope>NUCLEOTIDE SEQUENCE</scope>
    <source>
        <strain evidence="2">MELC-2E11</strain>
        <tissue evidence="2">Siphon/mantle</tissue>
    </source>
</reference>
<evidence type="ECO:0000256" key="1">
    <source>
        <dbReference type="ARBA" id="ARBA00022737"/>
    </source>
</evidence>
<organism evidence="2 3">
    <name type="scientific">Mya arenaria</name>
    <name type="common">Soft-shell clam</name>
    <dbReference type="NCBI Taxonomy" id="6604"/>
    <lineage>
        <taxon>Eukaryota</taxon>
        <taxon>Metazoa</taxon>
        <taxon>Spiralia</taxon>
        <taxon>Lophotrochozoa</taxon>
        <taxon>Mollusca</taxon>
        <taxon>Bivalvia</taxon>
        <taxon>Autobranchia</taxon>
        <taxon>Heteroconchia</taxon>
        <taxon>Euheterodonta</taxon>
        <taxon>Imparidentia</taxon>
        <taxon>Neoheterodontei</taxon>
        <taxon>Myida</taxon>
        <taxon>Myoidea</taxon>
        <taxon>Myidae</taxon>
        <taxon>Mya</taxon>
    </lineage>
</organism>
<name>A0ABY7FWA0_MYAAR</name>
<dbReference type="EMBL" id="CP111025">
    <property type="protein sequence ID" value="WAR26485.1"/>
    <property type="molecule type" value="Genomic_DNA"/>
</dbReference>
<dbReference type="InterPro" id="IPR051191">
    <property type="entry name" value="DCAF12"/>
</dbReference>
<feature type="non-terminal residue" evidence="2">
    <location>
        <position position="1"/>
    </location>
</feature>
<evidence type="ECO:0000313" key="2">
    <source>
        <dbReference type="EMBL" id="WAR26485.1"/>
    </source>
</evidence>
<keyword evidence="3" id="KW-1185">Reference proteome</keyword>
<dbReference type="PANTHER" id="PTHR19860:SF18">
    <property type="entry name" value="DUF4062 DOMAIN-CONTAINING PROTEIN"/>
    <property type="match status" value="1"/>
</dbReference>
<gene>
    <name evidence="2" type="ORF">MAR_012189</name>
</gene>
<dbReference type="PANTHER" id="PTHR19860">
    <property type="entry name" value="DDB1- AND CUL4-ASSOCIATED FACTOR 12-RELATED"/>
    <property type="match status" value="1"/>
</dbReference>
<evidence type="ECO:0000313" key="3">
    <source>
        <dbReference type="Proteomes" id="UP001164746"/>
    </source>
</evidence>